<evidence type="ECO:0000313" key="2">
    <source>
        <dbReference type="Proteomes" id="UP000887013"/>
    </source>
</evidence>
<evidence type="ECO:0000313" key="1">
    <source>
        <dbReference type="EMBL" id="GFT96514.1"/>
    </source>
</evidence>
<sequence>MGITQFINFHSVTWIGTPPFLMIPLVRHLYRGVFPMDYILMTILLQEQLWDPAGKQRAQKRNAMLVQRTVDVKMRPLTRIVQHLGNLTITRGLWLTHVDSSCQMKSVLNFDTFLGATTFWNS</sequence>
<dbReference type="Proteomes" id="UP000887013">
    <property type="component" value="Unassembled WGS sequence"/>
</dbReference>
<dbReference type="AlphaFoldDB" id="A0A8X6Q532"/>
<accession>A0A8X6Q532</accession>
<dbReference type="EMBL" id="BMAW01121938">
    <property type="protein sequence ID" value="GFT96514.1"/>
    <property type="molecule type" value="Genomic_DNA"/>
</dbReference>
<gene>
    <name evidence="1" type="ORF">NPIL_361501</name>
</gene>
<comment type="caution">
    <text evidence="1">The sequence shown here is derived from an EMBL/GenBank/DDBJ whole genome shotgun (WGS) entry which is preliminary data.</text>
</comment>
<keyword evidence="2" id="KW-1185">Reference proteome</keyword>
<name>A0A8X6Q532_NEPPI</name>
<organism evidence="1 2">
    <name type="scientific">Nephila pilipes</name>
    <name type="common">Giant wood spider</name>
    <name type="synonym">Nephila maculata</name>
    <dbReference type="NCBI Taxonomy" id="299642"/>
    <lineage>
        <taxon>Eukaryota</taxon>
        <taxon>Metazoa</taxon>
        <taxon>Ecdysozoa</taxon>
        <taxon>Arthropoda</taxon>
        <taxon>Chelicerata</taxon>
        <taxon>Arachnida</taxon>
        <taxon>Araneae</taxon>
        <taxon>Araneomorphae</taxon>
        <taxon>Entelegynae</taxon>
        <taxon>Araneoidea</taxon>
        <taxon>Nephilidae</taxon>
        <taxon>Nephila</taxon>
    </lineage>
</organism>
<protein>
    <submittedName>
        <fullName evidence="1">Uncharacterized protein</fullName>
    </submittedName>
</protein>
<proteinExistence type="predicted"/>
<reference evidence="1" key="1">
    <citation type="submission" date="2020-08" db="EMBL/GenBank/DDBJ databases">
        <title>Multicomponent nature underlies the extraordinary mechanical properties of spider dragline silk.</title>
        <authorList>
            <person name="Kono N."/>
            <person name="Nakamura H."/>
            <person name="Mori M."/>
            <person name="Yoshida Y."/>
            <person name="Ohtoshi R."/>
            <person name="Malay A.D."/>
            <person name="Moran D.A.P."/>
            <person name="Tomita M."/>
            <person name="Numata K."/>
            <person name="Arakawa K."/>
        </authorList>
    </citation>
    <scope>NUCLEOTIDE SEQUENCE</scope>
</reference>